<dbReference type="RefSeq" id="WP_117142039.1">
    <property type="nucleotide sequence ID" value="NZ_CAKXKJ010000006.1"/>
</dbReference>
<sequence>MFFSVVLSYLPYALVTSFTPGPNNILAFHTVGQKGWVQGRATLAGIVAGFFSVMAVCALGCYQLERLLPALTQVLPFAGALYLFWLALHLLRSTPAKDVSPRSTFWSGFFLQFVNGKIILYAITIYTGYVLPAGSGALFPIQPFVLTLFGTAGFLTWAVAGGLLQSFLRRHTRAFNGAMAAVLALCALDLLF</sequence>
<dbReference type="GO" id="GO:0005886">
    <property type="term" value="C:plasma membrane"/>
    <property type="evidence" value="ECO:0007669"/>
    <property type="project" value="UniProtKB-SubCell"/>
</dbReference>
<dbReference type="OrthoDB" id="198428at2"/>
<evidence type="ECO:0000256" key="4">
    <source>
        <dbReference type="ARBA" id="ARBA00022989"/>
    </source>
</evidence>
<feature type="transmembrane region" description="Helical" evidence="6">
    <location>
        <begin position="43"/>
        <end position="62"/>
    </location>
</feature>
<feature type="transmembrane region" description="Helical" evidence="6">
    <location>
        <begin position="144"/>
        <end position="168"/>
    </location>
</feature>
<keyword evidence="8" id="KW-1185">Reference proteome</keyword>
<keyword evidence="3 6" id="KW-0812">Transmembrane</keyword>
<keyword evidence="2" id="KW-1003">Cell membrane</keyword>
<dbReference type="Proteomes" id="UP000260649">
    <property type="component" value="Unassembled WGS sequence"/>
</dbReference>
<comment type="subcellular location">
    <subcellularLocation>
        <location evidence="1">Cell membrane</location>
        <topology evidence="1">Multi-pass membrane protein</topology>
    </subcellularLocation>
</comment>
<gene>
    <name evidence="7" type="ORF">DV520_05370</name>
</gene>
<dbReference type="EMBL" id="QQRQ01000006">
    <property type="protein sequence ID" value="RFT06882.1"/>
    <property type="molecule type" value="Genomic_DNA"/>
</dbReference>
<dbReference type="PANTHER" id="PTHR30086:SF20">
    <property type="entry name" value="ARGININE EXPORTER PROTEIN ARGO-RELATED"/>
    <property type="match status" value="1"/>
</dbReference>
<keyword evidence="4 6" id="KW-1133">Transmembrane helix</keyword>
<feature type="transmembrane region" description="Helical" evidence="6">
    <location>
        <begin position="111"/>
        <end position="132"/>
    </location>
</feature>
<dbReference type="Pfam" id="PF01810">
    <property type="entry name" value="LysE"/>
    <property type="match status" value="1"/>
</dbReference>
<reference evidence="7 8" key="1">
    <citation type="submission" date="2018-07" db="EMBL/GenBank/DDBJ databases">
        <title>GABA Modulating Bacteria of the Human Gut Microbiota.</title>
        <authorList>
            <person name="Strandwitz P."/>
            <person name="Kim K.H."/>
            <person name="Terekhova D."/>
            <person name="Liu J.K."/>
            <person name="Sharma A."/>
            <person name="Levering J."/>
            <person name="Mcdonald D."/>
            <person name="Dietrich D."/>
            <person name="Ramadhar T.R."/>
            <person name="Lekbua A."/>
            <person name="Mroue N."/>
            <person name="Liston C."/>
            <person name="Stewart E.J."/>
            <person name="Dubin M.J."/>
            <person name="Zengler K."/>
            <person name="Knight R."/>
            <person name="Gilbert J.A."/>
            <person name="Clardy J."/>
            <person name="Lewis K."/>
        </authorList>
    </citation>
    <scope>NUCLEOTIDE SEQUENCE [LARGE SCALE GENOMIC DNA]</scope>
    <source>
        <strain evidence="7 8">KLE1738</strain>
    </source>
</reference>
<dbReference type="InterPro" id="IPR001123">
    <property type="entry name" value="LeuE-type"/>
</dbReference>
<dbReference type="GO" id="GO:0015171">
    <property type="term" value="F:amino acid transmembrane transporter activity"/>
    <property type="evidence" value="ECO:0007669"/>
    <property type="project" value="TreeGrafter"/>
</dbReference>
<evidence type="ECO:0000256" key="6">
    <source>
        <dbReference type="SAM" id="Phobius"/>
    </source>
</evidence>
<dbReference type="GeneID" id="97995165"/>
<evidence type="ECO:0000313" key="8">
    <source>
        <dbReference type="Proteomes" id="UP000260649"/>
    </source>
</evidence>
<comment type="caution">
    <text evidence="7">The sequence shown here is derived from an EMBL/GenBank/DDBJ whole genome shotgun (WGS) entry which is preliminary data.</text>
</comment>
<keyword evidence="5 6" id="KW-0472">Membrane</keyword>
<organism evidence="7 8">
    <name type="scientific">Evtepia gabavorous</name>
    <dbReference type="NCBI Taxonomy" id="2211183"/>
    <lineage>
        <taxon>Bacteria</taxon>
        <taxon>Bacillati</taxon>
        <taxon>Bacillota</taxon>
        <taxon>Clostridia</taxon>
        <taxon>Eubacteriales</taxon>
        <taxon>Evtepia</taxon>
    </lineage>
</organism>
<dbReference type="AlphaFoldDB" id="A0A3E2B4D2"/>
<feature type="transmembrane region" description="Helical" evidence="6">
    <location>
        <begin position="74"/>
        <end position="91"/>
    </location>
</feature>
<evidence type="ECO:0000313" key="7">
    <source>
        <dbReference type="EMBL" id="RFT06882.1"/>
    </source>
</evidence>
<name>A0A3E2B4D2_9FIRM</name>
<protein>
    <submittedName>
        <fullName evidence="7">Cysteine transporter</fullName>
    </submittedName>
</protein>
<evidence type="ECO:0000256" key="1">
    <source>
        <dbReference type="ARBA" id="ARBA00004651"/>
    </source>
</evidence>
<evidence type="ECO:0000256" key="2">
    <source>
        <dbReference type="ARBA" id="ARBA00022475"/>
    </source>
</evidence>
<evidence type="ECO:0000256" key="3">
    <source>
        <dbReference type="ARBA" id="ARBA00022692"/>
    </source>
</evidence>
<feature type="transmembrane region" description="Helical" evidence="6">
    <location>
        <begin position="174"/>
        <end position="191"/>
    </location>
</feature>
<evidence type="ECO:0000256" key="5">
    <source>
        <dbReference type="ARBA" id="ARBA00023136"/>
    </source>
</evidence>
<dbReference type="PANTHER" id="PTHR30086">
    <property type="entry name" value="ARGININE EXPORTER PROTEIN ARGO"/>
    <property type="match status" value="1"/>
</dbReference>
<dbReference type="GO" id="GO:0033228">
    <property type="term" value="P:cysteine export across plasma membrane"/>
    <property type="evidence" value="ECO:0007669"/>
    <property type="project" value="TreeGrafter"/>
</dbReference>
<proteinExistence type="predicted"/>
<accession>A0A3E2B4D2</accession>